<evidence type="ECO:0000313" key="2">
    <source>
        <dbReference type="Proteomes" id="UP000254762"/>
    </source>
</evidence>
<gene>
    <name evidence="1" type="ORF">NCTC7304_02044</name>
</gene>
<protein>
    <submittedName>
        <fullName evidence="1">Uncharacterized protein</fullName>
    </submittedName>
</protein>
<organism evidence="1 2">
    <name type="scientific">Salmonella enterica subsp. arizonae</name>
    <dbReference type="NCBI Taxonomy" id="59203"/>
    <lineage>
        <taxon>Bacteria</taxon>
        <taxon>Pseudomonadati</taxon>
        <taxon>Pseudomonadota</taxon>
        <taxon>Gammaproteobacteria</taxon>
        <taxon>Enterobacterales</taxon>
        <taxon>Enterobacteriaceae</taxon>
        <taxon>Salmonella</taxon>
    </lineage>
</organism>
<dbReference type="AlphaFoldDB" id="A0A379STB5"/>
<dbReference type="Proteomes" id="UP000254762">
    <property type="component" value="Unassembled WGS sequence"/>
</dbReference>
<dbReference type="EMBL" id="UGXD01000002">
    <property type="protein sequence ID" value="SUG32607.1"/>
    <property type="molecule type" value="Genomic_DNA"/>
</dbReference>
<accession>A0A379STB5</accession>
<sequence>MKKFYHFRDYQRAKLESHAFYKLIDSDIIPLKNKLMFAPVMAHFVMNFRDMNKWVIRFATTDSKFKSVINAGTTEDETHSRLFLEDWRKLYLDDKLNWKASDIIYWLFISPEMECFRKYGVEFMRLCVDDNNDPILRYSHSESGETCGNVFFSKISPIADEVAHELGVQLRYFGSFHLGLENGHVWKSEGVFENEVLLPEYYDKVRNLSQRMFDIFTGIHDAFYHYTLKYIVKHEVHNFSNPVKTEGKILTTPSEINITQTQKNNEEIIHYVDSYLREIDEHPFFDWVKSSTINAELKIKCFIPLWIVDIMMYRDINNYIFTYMCPGSMGELLINDYARHLACHSALFYNDWKALKLDDMLRWSASDTLEFIFLNTDMDSHRKNLVNFSLHGMKNKDPLIRFWFMMILELSGKSFFSVIGQVAMQAESECNISLPYLTGKHSSAEEQKSYCALYEYFINQDISKEQVKTIKYLSDIVMRSLLENLDISYKYALNNIFCGALITNTTLIMVSLPGGQCFSASGAKPTSGTTFAATNAAVAISRPAAVVSGVGVPVSAGLSRTDRILGQGQAHQNQ</sequence>
<name>A0A379STB5_SALER</name>
<proteinExistence type="predicted"/>
<dbReference type="InterPro" id="IPR016084">
    <property type="entry name" value="Haem_Oase-like_multi-hlx"/>
</dbReference>
<evidence type="ECO:0000313" key="1">
    <source>
        <dbReference type="EMBL" id="SUG32607.1"/>
    </source>
</evidence>
<reference evidence="1 2" key="1">
    <citation type="submission" date="2018-06" db="EMBL/GenBank/DDBJ databases">
        <authorList>
            <consortium name="Pathogen Informatics"/>
            <person name="Doyle S."/>
        </authorList>
    </citation>
    <scope>NUCLEOTIDE SEQUENCE [LARGE SCALE GENOMIC DNA]</scope>
    <source>
        <strain evidence="1 2">NCTC7304</strain>
    </source>
</reference>
<dbReference type="Gene3D" id="1.20.910.10">
    <property type="entry name" value="Heme oxygenase-like"/>
    <property type="match status" value="1"/>
</dbReference>